<evidence type="ECO:0000313" key="11">
    <source>
        <dbReference type="Proteomes" id="UP000694866"/>
    </source>
</evidence>
<dbReference type="AlphaFoldDB" id="A0A9R1TXI2"/>
<dbReference type="GO" id="GO:0004984">
    <property type="term" value="F:olfactory receptor activity"/>
    <property type="evidence" value="ECO:0007669"/>
    <property type="project" value="InterPro"/>
</dbReference>
<feature type="transmembrane region" description="Helical" evidence="10">
    <location>
        <begin position="191"/>
        <end position="214"/>
    </location>
</feature>
<feature type="transmembrane region" description="Helical" evidence="10">
    <location>
        <begin position="268"/>
        <end position="292"/>
    </location>
</feature>
<name>A0A9R1TXI2_9HYME</name>
<keyword evidence="3 10" id="KW-0716">Sensory transduction</keyword>
<evidence type="ECO:0000256" key="6">
    <source>
        <dbReference type="ARBA" id="ARBA00022989"/>
    </source>
</evidence>
<protein>
    <recommendedName>
        <fullName evidence="10">Odorant receptor</fullName>
    </recommendedName>
</protein>
<evidence type="ECO:0000256" key="9">
    <source>
        <dbReference type="ARBA" id="ARBA00023224"/>
    </source>
</evidence>
<evidence type="ECO:0000256" key="7">
    <source>
        <dbReference type="ARBA" id="ARBA00023136"/>
    </source>
</evidence>
<accession>A0A9R1TXI2</accession>
<evidence type="ECO:0000256" key="10">
    <source>
        <dbReference type="RuleBase" id="RU351113"/>
    </source>
</evidence>
<dbReference type="GO" id="GO:0007165">
    <property type="term" value="P:signal transduction"/>
    <property type="evidence" value="ECO:0007669"/>
    <property type="project" value="UniProtKB-KW"/>
</dbReference>
<evidence type="ECO:0000256" key="4">
    <source>
        <dbReference type="ARBA" id="ARBA00022692"/>
    </source>
</evidence>
<evidence type="ECO:0000256" key="1">
    <source>
        <dbReference type="ARBA" id="ARBA00004651"/>
    </source>
</evidence>
<dbReference type="PANTHER" id="PTHR21137:SF35">
    <property type="entry name" value="ODORANT RECEPTOR 19A-RELATED"/>
    <property type="match status" value="1"/>
</dbReference>
<dbReference type="KEGG" id="fas:105264685"/>
<feature type="transmembrane region" description="Helical" evidence="10">
    <location>
        <begin position="298"/>
        <end position="320"/>
    </location>
</feature>
<evidence type="ECO:0000256" key="2">
    <source>
        <dbReference type="ARBA" id="ARBA00022475"/>
    </source>
</evidence>
<evidence type="ECO:0000256" key="8">
    <source>
        <dbReference type="ARBA" id="ARBA00023170"/>
    </source>
</evidence>
<dbReference type="RefSeq" id="XP_011300023.1">
    <property type="nucleotide sequence ID" value="XM_011301721.1"/>
</dbReference>
<keyword evidence="5 10" id="KW-0552">Olfaction</keyword>
<keyword evidence="6 10" id="KW-1133">Transmembrane helix</keyword>
<dbReference type="PANTHER" id="PTHR21137">
    <property type="entry name" value="ODORANT RECEPTOR"/>
    <property type="match status" value="1"/>
</dbReference>
<evidence type="ECO:0000256" key="5">
    <source>
        <dbReference type="ARBA" id="ARBA00022725"/>
    </source>
</evidence>
<dbReference type="OrthoDB" id="8185860at2759"/>
<keyword evidence="7 10" id="KW-0472">Membrane</keyword>
<comment type="similarity">
    <text evidence="10">Belongs to the insect chemoreceptor superfamily. Heteromeric odorant receptor channel (TC 1.A.69) family.</text>
</comment>
<dbReference type="Proteomes" id="UP000694866">
    <property type="component" value="Unplaced"/>
</dbReference>
<gene>
    <name evidence="12" type="primary">LOC105264685</name>
</gene>
<dbReference type="InterPro" id="IPR004117">
    <property type="entry name" value="7tm6_olfct_rcpt"/>
</dbReference>
<reference evidence="12" key="1">
    <citation type="submission" date="2025-08" db="UniProtKB">
        <authorList>
            <consortium name="RefSeq"/>
        </authorList>
    </citation>
    <scope>IDENTIFICATION</scope>
    <source>
        <strain evidence="12">USDA-PBARC FA_bdor</strain>
        <tissue evidence="12">Whole organism</tissue>
    </source>
</reference>
<dbReference type="GeneID" id="105264685"/>
<comment type="caution">
    <text evidence="10">Lacks conserved residue(s) required for the propagation of feature annotation.</text>
</comment>
<keyword evidence="11" id="KW-1185">Reference proteome</keyword>
<sequence length="399" mass="45608">MEALRTDTWSPDTTYALGYYRLLGRSLGIWPLDSARFAPTAKISFVILTQLWMSTTLTKKLLSNGNCGSVTDTVDALSLVFCGFLTVMKVAIPRVHREDFLAVVNSAVNDWSMATTKSRLVMIKYAQMGRLVFVVQMCGAYAVGFPLVFLRLPIFRGLWNDLENETFRELPIGPSCWVSQDQSSYQYWGEFILQSVALFIVCTAYIGCDAYFFGIAMHVCGQFKLLGENLENLETRDDQEKRRKIQGFVRRHNHLLQLVYNFEEMYHVIILAQVGVDTLLICISGIALLMSLDSGDAVLISCLIIRIYLVYVQLFMYSYVGENLSSYAETLAINVYNSPWYDMPQDIIKDIKFIIMRTNYRFNLTAGKLYSMNIENFRTMVTKIASFFSVLRLVFQESP</sequence>
<evidence type="ECO:0000313" key="12">
    <source>
        <dbReference type="RefSeq" id="XP_011300023.1"/>
    </source>
</evidence>
<evidence type="ECO:0000256" key="3">
    <source>
        <dbReference type="ARBA" id="ARBA00022606"/>
    </source>
</evidence>
<keyword evidence="2" id="KW-1003">Cell membrane</keyword>
<keyword evidence="9 10" id="KW-0807">Transducer</keyword>
<feature type="transmembrane region" description="Helical" evidence="10">
    <location>
        <begin position="131"/>
        <end position="154"/>
    </location>
</feature>
<organism evidence="11 12">
    <name type="scientific">Fopius arisanus</name>
    <dbReference type="NCBI Taxonomy" id="64838"/>
    <lineage>
        <taxon>Eukaryota</taxon>
        <taxon>Metazoa</taxon>
        <taxon>Ecdysozoa</taxon>
        <taxon>Arthropoda</taxon>
        <taxon>Hexapoda</taxon>
        <taxon>Insecta</taxon>
        <taxon>Pterygota</taxon>
        <taxon>Neoptera</taxon>
        <taxon>Endopterygota</taxon>
        <taxon>Hymenoptera</taxon>
        <taxon>Apocrita</taxon>
        <taxon>Ichneumonoidea</taxon>
        <taxon>Braconidae</taxon>
        <taxon>Opiinae</taxon>
        <taxon>Fopius</taxon>
    </lineage>
</organism>
<keyword evidence="8 10" id="KW-0675">Receptor</keyword>
<keyword evidence="4 10" id="KW-0812">Transmembrane</keyword>
<comment type="subcellular location">
    <subcellularLocation>
        <location evidence="1 10">Cell membrane</location>
        <topology evidence="1 10">Multi-pass membrane protein</topology>
    </subcellularLocation>
</comment>
<dbReference type="GO" id="GO:0005886">
    <property type="term" value="C:plasma membrane"/>
    <property type="evidence" value="ECO:0007669"/>
    <property type="project" value="UniProtKB-SubCell"/>
</dbReference>
<proteinExistence type="inferred from homology"/>
<dbReference type="GO" id="GO:0005549">
    <property type="term" value="F:odorant binding"/>
    <property type="evidence" value="ECO:0007669"/>
    <property type="project" value="InterPro"/>
</dbReference>
<dbReference type="Pfam" id="PF02949">
    <property type="entry name" value="7tm_6"/>
    <property type="match status" value="1"/>
</dbReference>